<evidence type="ECO:0000313" key="3">
    <source>
        <dbReference type="RefSeq" id="XP_032332254.1"/>
    </source>
</evidence>
<dbReference type="RefSeq" id="XP_032332254.1">
    <property type="nucleotide sequence ID" value="XM_032476363.1"/>
</dbReference>
<feature type="compositionally biased region" description="Pro residues" evidence="1">
    <location>
        <begin position="236"/>
        <end position="246"/>
    </location>
</feature>
<feature type="compositionally biased region" description="Pro residues" evidence="1">
    <location>
        <begin position="341"/>
        <end position="356"/>
    </location>
</feature>
<feature type="non-terminal residue" evidence="3">
    <location>
        <position position="895"/>
    </location>
</feature>
<dbReference type="GeneID" id="116662599"/>
<reference evidence="3" key="1">
    <citation type="submission" date="2025-08" db="UniProtKB">
        <authorList>
            <consortium name="RefSeq"/>
        </authorList>
    </citation>
    <scope>IDENTIFICATION</scope>
    <source>
        <tissue evidence="3">Ear skin</tissue>
    </source>
</reference>
<accession>A0A8B8SR63</accession>
<feature type="compositionally biased region" description="Low complexity" evidence="1">
    <location>
        <begin position="688"/>
        <end position="702"/>
    </location>
</feature>
<gene>
    <name evidence="3" type="primary">LOC116662599</name>
</gene>
<feature type="region of interest" description="Disordered" evidence="1">
    <location>
        <begin position="397"/>
        <end position="731"/>
    </location>
</feature>
<feature type="compositionally biased region" description="Basic and acidic residues" evidence="1">
    <location>
        <begin position="146"/>
        <end position="156"/>
    </location>
</feature>
<name>A0A8B8SR63_CAMFR</name>
<dbReference type="KEGG" id="cfr:116662599"/>
<feature type="compositionally biased region" description="Polar residues" evidence="1">
    <location>
        <begin position="268"/>
        <end position="278"/>
    </location>
</feature>
<feature type="compositionally biased region" description="Pro residues" evidence="1">
    <location>
        <begin position="525"/>
        <end position="535"/>
    </location>
</feature>
<keyword evidence="2" id="KW-1185">Reference proteome</keyword>
<organism evidence="2 3">
    <name type="scientific">Camelus ferus</name>
    <name type="common">Wild bactrian camel</name>
    <name type="synonym">Camelus bactrianus ferus</name>
    <dbReference type="NCBI Taxonomy" id="419612"/>
    <lineage>
        <taxon>Eukaryota</taxon>
        <taxon>Metazoa</taxon>
        <taxon>Chordata</taxon>
        <taxon>Craniata</taxon>
        <taxon>Vertebrata</taxon>
        <taxon>Euteleostomi</taxon>
        <taxon>Mammalia</taxon>
        <taxon>Eutheria</taxon>
        <taxon>Laurasiatheria</taxon>
        <taxon>Artiodactyla</taxon>
        <taxon>Tylopoda</taxon>
        <taxon>Camelidae</taxon>
        <taxon>Camelus</taxon>
    </lineage>
</organism>
<evidence type="ECO:0000256" key="1">
    <source>
        <dbReference type="SAM" id="MobiDB-lite"/>
    </source>
</evidence>
<feature type="region of interest" description="Disordered" evidence="1">
    <location>
        <begin position="765"/>
        <end position="895"/>
    </location>
</feature>
<dbReference type="Proteomes" id="UP000694856">
    <property type="component" value="Unplaced"/>
</dbReference>
<feature type="compositionally biased region" description="Low complexity" evidence="1">
    <location>
        <begin position="109"/>
        <end position="124"/>
    </location>
</feature>
<dbReference type="AlphaFoldDB" id="A0A8B8SR63"/>
<proteinExistence type="predicted"/>
<protein>
    <submittedName>
        <fullName evidence="3">Collagen alpha-1(I) chain-like</fullName>
    </submittedName>
</protein>
<sequence length="895" mass="96785">MQILTQRAVPRPHAVPRRLTQAAWRAWSTEPSASPAVPRQGPVWLRKAAWRPWIAEPSRHRTPYFVRAQAGSERRPGVAGPESGPPRPRSLVRAQGSSHKRPGSPGPESRPASARGPSSAPRPAQKGGLGKLELEPSRLCPPSFVRDQDGSHKRSGDPGPESCPASARGPSFATRPAQKGGLESLDRRAARLRTRSLVRAQAGTERRPGDAGLESAPHRPRSLVRAQDGSHRRPGEPGPESCPPRPRSLVRDQYGPERRLGDPGPQSHPATASLTSFAPRTAQKAAWRCRTGERCASPALHRSRPGQLTQAAWKPWTREPSRLRTRSLVRAQAGSERRPGEPGPESRPPRRGPPSVPSTAHNIGLETQDRRAARLARGPSLAPEACHKCGMQTLTQRAVPRPHAVPRPRPGQLTQADWKSWTREPSRLRTRSLVRAQAGSERRPGKAGAGTVPPLPAVLRPRPGRLTQAAWRPWTGEPSGLRTRSLVRAQAGSEKRPGDAGPESAPPRPRSLVGAQAGSHKRPGEPGPESRPPRPWSLVRAQYGSERRLGDPGPQSHPATACLTSFAPRPAQKAAWRCRTGERCASPALPRSRPGQLTQAAWKPWTREPSRLRTRSLVRAQAGSERRPREPGPESRPPRPRSLVRAQYGSQHWPGDAGPESRPPRPRSLVSAQGVSQMRHADPDPESRPASARGPSSASRPALKGGLGMQDRRAPASPAVPRSRTGRLTQAAWRAWSTEPYASPAVPRQGPVWLRKAAWRPWIAEPSRHRTPYLVRAQAGSERRPGVAGPESGPPRPRSLVRAQGSSHKRTGSPGPESRPASARGPSSAPRPAQKGGLGKLELEPSRLCPPSFVRDQAGSHKRSGDPGPESRPASARGPSFAPRPAQKGGLESLD</sequence>
<feature type="compositionally biased region" description="Basic and acidic residues" evidence="1">
    <location>
        <begin position="624"/>
        <end position="637"/>
    </location>
</feature>
<feature type="compositionally biased region" description="Low complexity" evidence="1">
    <location>
        <begin position="818"/>
        <end position="833"/>
    </location>
</feature>
<feature type="compositionally biased region" description="Low complexity" evidence="1">
    <location>
        <begin position="457"/>
        <end position="466"/>
    </location>
</feature>
<feature type="region of interest" description="Disordered" evidence="1">
    <location>
        <begin position="60"/>
        <end position="383"/>
    </location>
</feature>
<evidence type="ECO:0000313" key="2">
    <source>
        <dbReference type="Proteomes" id="UP000694856"/>
    </source>
</evidence>